<dbReference type="SUPFAM" id="SSF52096">
    <property type="entry name" value="ClpP/crotonase"/>
    <property type="match status" value="2"/>
</dbReference>
<gene>
    <name evidence="19" type="ORF">TrCOL_g13296</name>
</gene>
<dbReference type="InterPro" id="IPR011762">
    <property type="entry name" value="COA_CT_N"/>
</dbReference>
<dbReference type="InterPro" id="IPR013815">
    <property type="entry name" value="ATP_grasp_subdomain_1"/>
</dbReference>
<dbReference type="InterPro" id="IPR049074">
    <property type="entry name" value="ACCA_BT"/>
</dbReference>
<keyword evidence="11" id="KW-0511">Multifunctional enzyme</keyword>
<dbReference type="Pfam" id="PF00364">
    <property type="entry name" value="Biotin_lipoyl"/>
    <property type="match status" value="1"/>
</dbReference>
<dbReference type="InterPro" id="IPR016185">
    <property type="entry name" value="PreATP-grasp_dom_sf"/>
</dbReference>
<dbReference type="PROSITE" id="PS50979">
    <property type="entry name" value="BC"/>
    <property type="match status" value="1"/>
</dbReference>
<evidence type="ECO:0000256" key="14">
    <source>
        <dbReference type="PROSITE-ProRule" id="PRU00409"/>
    </source>
</evidence>
<dbReference type="InterPro" id="IPR001882">
    <property type="entry name" value="Biotin_BS"/>
</dbReference>
<dbReference type="InterPro" id="IPR005479">
    <property type="entry name" value="CPAse_ATP-bd"/>
</dbReference>
<evidence type="ECO:0008006" key="21">
    <source>
        <dbReference type="Google" id="ProtNLM"/>
    </source>
</evidence>
<dbReference type="FunFam" id="3.30.1490.20:FF:000003">
    <property type="entry name" value="acetyl-CoA carboxylase isoform X1"/>
    <property type="match status" value="1"/>
</dbReference>
<dbReference type="SMART" id="SM00878">
    <property type="entry name" value="Biotin_carb_C"/>
    <property type="match status" value="1"/>
</dbReference>
<dbReference type="Pfam" id="PF01039">
    <property type="entry name" value="Carboxyl_trans"/>
    <property type="match status" value="1"/>
</dbReference>
<dbReference type="InterPro" id="IPR011761">
    <property type="entry name" value="ATP-grasp"/>
</dbReference>
<keyword evidence="5 14" id="KW-0547">Nucleotide-binding</keyword>
<dbReference type="Pfam" id="PF02786">
    <property type="entry name" value="CPSase_L_D2"/>
    <property type="match status" value="1"/>
</dbReference>
<dbReference type="SUPFAM" id="SSF52440">
    <property type="entry name" value="PreATP-grasp domain"/>
    <property type="match status" value="1"/>
</dbReference>
<keyword evidence="9" id="KW-0275">Fatty acid biosynthesis</keyword>
<evidence type="ECO:0000259" key="17">
    <source>
        <dbReference type="PROSITE" id="PS50980"/>
    </source>
</evidence>
<dbReference type="Pfam" id="PF00289">
    <property type="entry name" value="Biotin_carb_N"/>
    <property type="match status" value="1"/>
</dbReference>
<dbReference type="OrthoDB" id="14612at2759"/>
<keyword evidence="20" id="KW-1185">Reference proteome</keyword>
<dbReference type="InterPro" id="IPR049076">
    <property type="entry name" value="ACCA"/>
</dbReference>
<dbReference type="SUPFAM" id="SSF51230">
    <property type="entry name" value="Single hybrid motif"/>
    <property type="match status" value="1"/>
</dbReference>
<comment type="pathway">
    <text evidence="2">Lipid metabolism; malonyl-CoA biosynthesis; malonyl-CoA from acetyl-CoA: step 1/1.</text>
</comment>
<feature type="domain" description="ATP-grasp" evidence="15">
    <location>
        <begin position="187"/>
        <end position="379"/>
    </location>
</feature>
<feature type="domain" description="CoA carboxyltransferase C-terminal" evidence="18">
    <location>
        <begin position="1888"/>
        <end position="2201"/>
    </location>
</feature>
<comment type="catalytic activity">
    <reaction evidence="13">
        <text>N(6)-biotinyl-L-lysyl-[protein] + hydrogencarbonate + ATP = N(6)-carboxybiotinyl-L-lysyl-[protein] + ADP + phosphate + H(+)</text>
        <dbReference type="Rhea" id="RHEA:13501"/>
        <dbReference type="Rhea" id="RHEA-COMP:10505"/>
        <dbReference type="Rhea" id="RHEA-COMP:10506"/>
        <dbReference type="ChEBI" id="CHEBI:15378"/>
        <dbReference type="ChEBI" id="CHEBI:17544"/>
        <dbReference type="ChEBI" id="CHEBI:30616"/>
        <dbReference type="ChEBI" id="CHEBI:43474"/>
        <dbReference type="ChEBI" id="CHEBI:83144"/>
        <dbReference type="ChEBI" id="CHEBI:83145"/>
        <dbReference type="ChEBI" id="CHEBI:456216"/>
        <dbReference type="EC" id="6.3.4.14"/>
    </reaction>
</comment>
<evidence type="ECO:0000256" key="1">
    <source>
        <dbReference type="ARBA" id="ARBA00001953"/>
    </source>
</evidence>
<dbReference type="InterPro" id="IPR011053">
    <property type="entry name" value="Single_hybrid_motif"/>
</dbReference>
<dbReference type="InterPro" id="IPR029045">
    <property type="entry name" value="ClpP/crotonase-like_dom_sf"/>
</dbReference>
<dbReference type="FunFam" id="3.90.226.10:FF:000010">
    <property type="entry name" value="acetyl-CoA carboxylase isoform X2"/>
    <property type="match status" value="1"/>
</dbReference>
<evidence type="ECO:0000259" key="15">
    <source>
        <dbReference type="PROSITE" id="PS50975"/>
    </source>
</evidence>
<evidence type="ECO:0000256" key="8">
    <source>
        <dbReference type="ARBA" id="ARBA00023098"/>
    </source>
</evidence>
<keyword evidence="6" id="KW-0276">Fatty acid metabolism</keyword>
<feature type="domain" description="Biotin carboxylation" evidence="16">
    <location>
        <begin position="32"/>
        <end position="536"/>
    </location>
</feature>
<dbReference type="Proteomes" id="UP001165065">
    <property type="component" value="Unassembled WGS sequence"/>
</dbReference>
<evidence type="ECO:0000256" key="12">
    <source>
        <dbReference type="ARBA" id="ARBA00048065"/>
    </source>
</evidence>
<dbReference type="PROSITE" id="PS50980">
    <property type="entry name" value="COA_CT_NTER"/>
    <property type="match status" value="1"/>
</dbReference>
<dbReference type="Gene3D" id="3.90.1770.10">
    <property type="entry name" value="PreATP-grasp domain"/>
    <property type="match status" value="1"/>
</dbReference>
<dbReference type="EMBL" id="BRYA01001317">
    <property type="protein sequence ID" value="GMI41637.1"/>
    <property type="molecule type" value="Genomic_DNA"/>
</dbReference>
<evidence type="ECO:0000313" key="20">
    <source>
        <dbReference type="Proteomes" id="UP001165065"/>
    </source>
</evidence>
<dbReference type="GO" id="GO:0003989">
    <property type="term" value="F:acetyl-CoA carboxylase activity"/>
    <property type="evidence" value="ECO:0007669"/>
    <property type="project" value="UniProtKB-EC"/>
</dbReference>
<evidence type="ECO:0000259" key="18">
    <source>
        <dbReference type="PROSITE" id="PS50989"/>
    </source>
</evidence>
<dbReference type="Pfam" id="PF02785">
    <property type="entry name" value="Biotin_carb_C"/>
    <property type="match status" value="1"/>
</dbReference>
<dbReference type="GO" id="GO:0004075">
    <property type="term" value="F:biotin carboxylase activity"/>
    <property type="evidence" value="ECO:0007669"/>
    <property type="project" value="UniProtKB-EC"/>
</dbReference>
<dbReference type="PROSITE" id="PS00188">
    <property type="entry name" value="BIOTIN"/>
    <property type="match status" value="1"/>
</dbReference>
<dbReference type="SUPFAM" id="SSF56059">
    <property type="entry name" value="Glutathione synthetase ATP-binding domain-like"/>
    <property type="match status" value="1"/>
</dbReference>
<dbReference type="InterPro" id="IPR034733">
    <property type="entry name" value="AcCoA_carboxyl_beta"/>
</dbReference>
<dbReference type="InterPro" id="IPR011763">
    <property type="entry name" value="COA_CT_C"/>
</dbReference>
<keyword evidence="3" id="KW-0444">Lipid biosynthesis</keyword>
<name>A0A9W7L9G6_9STRA</name>
<comment type="cofactor">
    <cofactor evidence="1">
        <name>biotin</name>
        <dbReference type="ChEBI" id="CHEBI:57586"/>
    </cofactor>
</comment>
<sequence>MSTTPASTLHNHRIFPSVASYVSELGGSKKKVINKILIANNGIGAVKCIRSVRKWAYDTFGDERSILFVVMATPEDLRANAEYIRMGDEIVDVPGGSNNNNYANVKLIVEIARFHRVDAVWAGWGHASENPLLPNSLHACEPPIKFIGPAGPAMAALGDKIGSTIIAQTAGVPCIGWNGNGVFASYDKNTGSLPSEAYNKCNVTNAEQALQCSREIGFPVMIKASEGGGGKGIRMVREEANVQTAYRQVTGEVPGSPIFIMKLSDKSRHLEVQLIADEYGDAIALNGRDCSVQRRHQKIIEEGPPVAADQTVWKNMEKAAVQLAKAVNYCNAGTVEYLYSEPDKKFYFLELNPRLQVEHPVTEMITSVNLPATQLQIAMGIPLSNIADIRKFYGRERFSSEQGLAPEKIDFEASEKNKALGHCIAVRITAENAEQGFKPTSGGIQELNFRSTPDVWGYFSMDSSGTVHEFADSQFGHLFASGVDREQARKNMVLALKELSIRGDISTTVDYISNLIQLEDFKANRIDTGWLDKLIAQGGEAFLEEGKEADVGGEAKHHLYVLLAASLTAFDMCLEGETSFKQSLEKGQIPPQSLLTPFQTVELIYNSIKYKLNCIRSGESAFTVMVEGNNKDYISTNVRSLSDGGYLITIDNKSHVVYKLSPRDAPGGLKISVSGTNVSFTPDYDPATLMTDVAGKLVKQLVPDGTHLEKGEPYAEIEVMKMFLPLKVEESGTITWKSNEGAALAPGHLIGTLALDAPDMVKTATIFQGSLKTTSADQPPPVPKTHRAHVLLRDAVSSLGRVMSGFVIPSDNLTAALQDLHSAVSDPTLPVYEVDEQLSVLSGRMDAKLFSKFTDIIESHKVTDPKATTPPPPFPAHTMIQDLDNHIFSIKDPSERTAFVTQTTPLRDALLPYRSQTVAGNYGSERALQALLTILREFTSVERNFCDNVEYADAVDTLRKLNESTFVMATIRAHSQLAETSKLASLLIEVIGGAAVAAKNTTPSSSGRKRSVVEGASSLFAAVPCLSEIGQMGGNPIYVTLASNARKILLAENAPSINQRSKALNAAIAAASGLKGEERVAAIQGFVKQNISIIDIFFAELASTADKQALLEIYINKTYRPYDVGGFVCSPLGVIAAKWTFRVKGSSSSAALQLKPNQSFSSMDDLTKLMREDSSNNLADQGGDSDSDSSIGGLRSRVPAATERVGVFVELKSLDDFDAVIGEVWKMFPQFSKEKPRKLSGPVNAVHFCVPSLQVNKSNKREISASCEQLLAKQLDSLSKADVRRVTFIMKQKSASDTQSVPAIFTFRNRQDFKEDVLFRNIEPSLAYNLDLARISKNFSIEPIDNVQNSASSNVHLYIASPKAAKLSKDKSASKNPRVFIRAVAMTNDFSTSSYERVFVDALNALDATGAASLTDNHLFVNLLSDNNVVQDPSILENVITKVVERNQERLNLLGVVEIETKITCSLNSDQGPIALRIVISNPTKFVNQVATYVEAVEKDDNTVFRSVGGSTFEWEGLPTDVPYPISRPFDSKRRLATRLTGTLYCYDIPTVFGVAIDMLWENYLAVKSEGGFGSEVKKPQNCASFVELIVRRRRKAKTHTKGGVEVGSIWTMDEYLSGDLEMVESQRAAGGNDVAMVAWLVNIKTPEYPSGRQFILISNDITIAAGSFGTREDVVFKMASEFARAKALPRLYCAANSGARIGMAESVKAKFKVSFKDDAKPEGGFKYLYMDEPSNAVITESVDGKNKLVGIVGVEPDLGVENLKGSGLIAGETSVAYDEIFTLTIVLGRSVGIGAYLARLGQRCVQKRSLSPLILTGYQALNKLMNSNVYSTNDQLGGPQIMGPNGISHLLANTHLDAIFQSLEWLSFVPSVRNGEAVASDIRGVDVIDRDITFSPVVGIPYDPRLLLQGGFVDDQWKSGLFDKSSFRESMCDWAKTVVTGRARLGGIAVGVIATENRMVEKTISADPADVKSSEVVLPQAGGVWFPDSSSKTATALRDFQGEDLPVFILANWRGFSGGARDMCDEVLKFGSQIVDALVATKQPVFVYVPPLAEVRGGAWVVIDSTINSEVMEFYAASNARGGVLEAAAAAGIKYRQKDLLKTMHRLDSGLAEMDAKLEGRLQDQEREALVQLVKEKENSLLPVYAQIAEQFADLHDTPGRMKAKGVIRDIVEWKDARRVFYGRLRRRMAEFRLRDRIVKVGSVDGEMKTSTASKLLKKWFVSGTSGDDNDWEKDADVYRWIHEEGYAIEKKISALKADSVTRCIKNVASMSEEGFIEGIRAYMSSLSRDKAETLGRDIMDVLEL</sequence>
<evidence type="ECO:0000256" key="3">
    <source>
        <dbReference type="ARBA" id="ARBA00022516"/>
    </source>
</evidence>
<comment type="caution">
    <text evidence="19">The sequence shown here is derived from an EMBL/GenBank/DDBJ whole genome shotgun (WGS) entry which is preliminary data.</text>
</comment>
<feature type="domain" description="CoA carboxyltransferase N-terminal" evidence="17">
    <location>
        <begin position="1555"/>
        <end position="1882"/>
    </location>
</feature>
<evidence type="ECO:0000256" key="4">
    <source>
        <dbReference type="ARBA" id="ARBA00022598"/>
    </source>
</evidence>
<dbReference type="Pfam" id="PF08326">
    <property type="entry name" value="ACC_central"/>
    <property type="match status" value="1"/>
</dbReference>
<dbReference type="PROSITE" id="PS00866">
    <property type="entry name" value="CPSASE_1"/>
    <property type="match status" value="1"/>
</dbReference>
<dbReference type="GO" id="GO:0005524">
    <property type="term" value="F:ATP binding"/>
    <property type="evidence" value="ECO:0007669"/>
    <property type="project" value="UniProtKB-UniRule"/>
</dbReference>
<dbReference type="Gene3D" id="3.40.50.20">
    <property type="match status" value="1"/>
</dbReference>
<dbReference type="GO" id="GO:0006633">
    <property type="term" value="P:fatty acid biosynthetic process"/>
    <property type="evidence" value="ECO:0007669"/>
    <property type="project" value="UniProtKB-KW"/>
</dbReference>
<dbReference type="PROSITE" id="PS50975">
    <property type="entry name" value="ATP_GRASP"/>
    <property type="match status" value="1"/>
</dbReference>
<organism evidence="19 20">
    <name type="scientific">Triparma columacea</name>
    <dbReference type="NCBI Taxonomy" id="722753"/>
    <lineage>
        <taxon>Eukaryota</taxon>
        <taxon>Sar</taxon>
        <taxon>Stramenopiles</taxon>
        <taxon>Ochrophyta</taxon>
        <taxon>Bolidophyceae</taxon>
        <taxon>Parmales</taxon>
        <taxon>Triparmaceae</taxon>
        <taxon>Triparma</taxon>
    </lineage>
</organism>
<dbReference type="InterPro" id="IPR011764">
    <property type="entry name" value="Biotin_carboxylation_dom"/>
</dbReference>
<evidence type="ECO:0000256" key="7">
    <source>
        <dbReference type="ARBA" id="ARBA00022840"/>
    </source>
</evidence>
<dbReference type="Gene3D" id="3.30.470.20">
    <property type="entry name" value="ATP-grasp fold, B domain"/>
    <property type="match status" value="1"/>
</dbReference>
<evidence type="ECO:0000256" key="2">
    <source>
        <dbReference type="ARBA" id="ARBA00004956"/>
    </source>
</evidence>
<dbReference type="FunFam" id="3.40.50.20:FF:000005">
    <property type="entry name" value="acetyl-CoA carboxylase isoform X2"/>
    <property type="match status" value="1"/>
</dbReference>
<evidence type="ECO:0000256" key="13">
    <source>
        <dbReference type="ARBA" id="ARBA00048600"/>
    </source>
</evidence>
<evidence type="ECO:0000256" key="5">
    <source>
        <dbReference type="ARBA" id="ARBA00022741"/>
    </source>
</evidence>
<dbReference type="FunFam" id="2.40.50.100:FF:000005">
    <property type="entry name" value="Acetyl-CoA carboxylase 1"/>
    <property type="match status" value="1"/>
</dbReference>
<proteinExistence type="predicted"/>
<dbReference type="Pfam" id="PF21385">
    <property type="entry name" value="ACCA_BT"/>
    <property type="match status" value="1"/>
</dbReference>
<evidence type="ECO:0000256" key="10">
    <source>
        <dbReference type="ARBA" id="ARBA00023267"/>
    </source>
</evidence>
<dbReference type="InterPro" id="IPR005482">
    <property type="entry name" value="Biotin_COase_C"/>
</dbReference>
<dbReference type="GO" id="GO:0046872">
    <property type="term" value="F:metal ion binding"/>
    <property type="evidence" value="ECO:0007669"/>
    <property type="project" value="InterPro"/>
</dbReference>
<keyword evidence="8" id="KW-0443">Lipid metabolism</keyword>
<comment type="catalytic activity">
    <reaction evidence="12">
        <text>hydrogencarbonate + acetyl-CoA + ATP = malonyl-CoA + ADP + phosphate + H(+)</text>
        <dbReference type="Rhea" id="RHEA:11308"/>
        <dbReference type="ChEBI" id="CHEBI:15378"/>
        <dbReference type="ChEBI" id="CHEBI:17544"/>
        <dbReference type="ChEBI" id="CHEBI:30616"/>
        <dbReference type="ChEBI" id="CHEBI:43474"/>
        <dbReference type="ChEBI" id="CHEBI:57288"/>
        <dbReference type="ChEBI" id="CHEBI:57384"/>
        <dbReference type="ChEBI" id="CHEBI:456216"/>
        <dbReference type="EC" id="6.4.1.2"/>
    </reaction>
</comment>
<dbReference type="InterPro" id="IPR013537">
    <property type="entry name" value="AcCoA_COase_cen"/>
</dbReference>
<dbReference type="PROSITE" id="PS50989">
    <property type="entry name" value="COA_CT_CTER"/>
    <property type="match status" value="1"/>
</dbReference>
<evidence type="ECO:0000256" key="11">
    <source>
        <dbReference type="ARBA" id="ARBA00023268"/>
    </source>
</evidence>
<reference evidence="20" key="1">
    <citation type="journal article" date="2023" name="Commun. Biol.">
        <title>Genome analysis of Parmales, the sister group of diatoms, reveals the evolutionary specialization of diatoms from phago-mixotrophs to photoautotrophs.</title>
        <authorList>
            <person name="Ban H."/>
            <person name="Sato S."/>
            <person name="Yoshikawa S."/>
            <person name="Yamada K."/>
            <person name="Nakamura Y."/>
            <person name="Ichinomiya M."/>
            <person name="Sato N."/>
            <person name="Blanc-Mathieu R."/>
            <person name="Endo H."/>
            <person name="Kuwata A."/>
            <person name="Ogata H."/>
        </authorList>
    </citation>
    <scope>NUCLEOTIDE SEQUENCE [LARGE SCALE GENOMIC DNA]</scope>
</reference>
<dbReference type="PROSITE" id="PS00867">
    <property type="entry name" value="CPSASE_2"/>
    <property type="match status" value="1"/>
</dbReference>
<dbReference type="Gene3D" id="2.40.460.10">
    <property type="entry name" value="Biotin dependent carboxylase carboxyltransferase"/>
    <property type="match status" value="1"/>
</dbReference>
<accession>A0A9W7L9G6</accession>
<protein>
    <recommendedName>
        <fullName evidence="21">Acetyl-CoA carboxylase</fullName>
    </recommendedName>
</protein>
<evidence type="ECO:0000256" key="9">
    <source>
        <dbReference type="ARBA" id="ARBA00023160"/>
    </source>
</evidence>
<dbReference type="SUPFAM" id="SSF51246">
    <property type="entry name" value="Rudiment single hybrid motif"/>
    <property type="match status" value="1"/>
</dbReference>
<dbReference type="PANTHER" id="PTHR45728:SF3">
    <property type="entry name" value="ACETYL-COA CARBOXYLASE"/>
    <property type="match status" value="1"/>
</dbReference>
<evidence type="ECO:0000259" key="16">
    <source>
        <dbReference type="PROSITE" id="PS50979"/>
    </source>
</evidence>
<evidence type="ECO:0000313" key="19">
    <source>
        <dbReference type="EMBL" id="GMI41637.1"/>
    </source>
</evidence>
<evidence type="ECO:0000256" key="6">
    <source>
        <dbReference type="ARBA" id="ARBA00022832"/>
    </source>
</evidence>
<keyword evidence="10" id="KW-0092">Biotin</keyword>
<dbReference type="Gene3D" id="3.30.1490.20">
    <property type="entry name" value="ATP-grasp fold, A domain"/>
    <property type="match status" value="1"/>
</dbReference>
<dbReference type="InterPro" id="IPR005481">
    <property type="entry name" value="BC-like_N"/>
</dbReference>
<dbReference type="InterPro" id="IPR000089">
    <property type="entry name" value="Biotin_lipoyl"/>
</dbReference>
<dbReference type="Gene3D" id="2.40.50.100">
    <property type="match status" value="1"/>
</dbReference>
<dbReference type="Gene3D" id="3.90.226.10">
    <property type="entry name" value="2-enoyl-CoA Hydratase, Chain A, domain 1"/>
    <property type="match status" value="2"/>
</dbReference>
<dbReference type="InterPro" id="IPR011054">
    <property type="entry name" value="Rudment_hybrid_motif"/>
</dbReference>
<keyword evidence="7 14" id="KW-0067">ATP-binding</keyword>
<dbReference type="PANTHER" id="PTHR45728">
    <property type="entry name" value="ACETYL-COA CARBOXYLASE, ISOFORM A"/>
    <property type="match status" value="1"/>
</dbReference>
<dbReference type="CDD" id="cd06850">
    <property type="entry name" value="biotinyl_domain"/>
    <property type="match status" value="1"/>
</dbReference>
<keyword evidence="4" id="KW-0436">Ligase</keyword>